<evidence type="ECO:0000259" key="1">
    <source>
        <dbReference type="Pfam" id="PF08242"/>
    </source>
</evidence>
<dbReference type="Proteomes" id="UP001530400">
    <property type="component" value="Unassembled WGS sequence"/>
</dbReference>
<dbReference type="SUPFAM" id="SSF53335">
    <property type="entry name" value="S-adenosyl-L-methionine-dependent methyltransferases"/>
    <property type="match status" value="1"/>
</dbReference>
<organism evidence="2 3">
    <name type="scientific">Cyclotella atomus</name>
    <dbReference type="NCBI Taxonomy" id="382360"/>
    <lineage>
        <taxon>Eukaryota</taxon>
        <taxon>Sar</taxon>
        <taxon>Stramenopiles</taxon>
        <taxon>Ochrophyta</taxon>
        <taxon>Bacillariophyta</taxon>
        <taxon>Coscinodiscophyceae</taxon>
        <taxon>Thalassiosirophycidae</taxon>
        <taxon>Stephanodiscales</taxon>
        <taxon>Stephanodiscaceae</taxon>
        <taxon>Cyclotella</taxon>
    </lineage>
</organism>
<dbReference type="InterPro" id="IPR029063">
    <property type="entry name" value="SAM-dependent_MTases_sf"/>
</dbReference>
<dbReference type="InterPro" id="IPR013217">
    <property type="entry name" value="Methyltransf_12"/>
</dbReference>
<dbReference type="EMBL" id="JALLPJ020001261">
    <property type="protein sequence ID" value="KAL3772761.1"/>
    <property type="molecule type" value="Genomic_DNA"/>
</dbReference>
<gene>
    <name evidence="2" type="ORF">ACHAWO_004123</name>
</gene>
<feature type="domain" description="Methyltransferase type 12" evidence="1">
    <location>
        <begin position="2"/>
        <end position="88"/>
    </location>
</feature>
<dbReference type="AlphaFoldDB" id="A0ABD3NED6"/>
<proteinExistence type="predicted"/>
<keyword evidence="3" id="KW-1185">Reference proteome</keyword>
<dbReference type="Gene3D" id="3.40.50.150">
    <property type="entry name" value="Vaccinia Virus protein VP39"/>
    <property type="match status" value="1"/>
</dbReference>
<protein>
    <recommendedName>
        <fullName evidence="1">Methyltransferase type 12 domain-containing protein</fullName>
    </recommendedName>
</protein>
<evidence type="ECO:0000313" key="2">
    <source>
        <dbReference type="EMBL" id="KAL3772761.1"/>
    </source>
</evidence>
<dbReference type="Pfam" id="PF08242">
    <property type="entry name" value="Methyltransf_12"/>
    <property type="match status" value="1"/>
</dbReference>
<accession>A0ABD3NED6</accession>
<sequence>MLDLPCGDLVWMKHYLNNRTDVDYTGMDIVGSLIAEHSKAFSHTHPWTFQQHDIVKDPLLEKYDLIFSRQMAQYWCTEDTVKVLQHFSEGASYLLITIYLDVKTNIPLNTNTAWLFRPQNFNNLPFALTDPICEDEETECVNALYKLPLQQWL</sequence>
<comment type="caution">
    <text evidence="2">The sequence shown here is derived from an EMBL/GenBank/DDBJ whole genome shotgun (WGS) entry which is preliminary data.</text>
</comment>
<evidence type="ECO:0000313" key="3">
    <source>
        <dbReference type="Proteomes" id="UP001530400"/>
    </source>
</evidence>
<reference evidence="2 3" key="1">
    <citation type="submission" date="2024-10" db="EMBL/GenBank/DDBJ databases">
        <title>Updated reference genomes for cyclostephanoid diatoms.</title>
        <authorList>
            <person name="Roberts W.R."/>
            <person name="Alverson A.J."/>
        </authorList>
    </citation>
    <scope>NUCLEOTIDE SEQUENCE [LARGE SCALE GENOMIC DNA]</scope>
    <source>
        <strain evidence="2 3">AJA010-31</strain>
    </source>
</reference>
<name>A0ABD3NED6_9STRA</name>